<evidence type="ECO:0000256" key="4">
    <source>
        <dbReference type="ARBA" id="ARBA00022801"/>
    </source>
</evidence>
<dbReference type="CDD" id="cd18795">
    <property type="entry name" value="SF2_C_Ski2"/>
    <property type="match status" value="1"/>
</dbReference>
<keyword evidence="2" id="KW-0963">Cytoplasm</keyword>
<keyword evidence="7" id="KW-0694">RNA-binding</keyword>
<dbReference type="InterPro" id="IPR001650">
    <property type="entry name" value="Helicase_C-like"/>
</dbReference>
<dbReference type="GO" id="GO:0055087">
    <property type="term" value="C:Ski complex"/>
    <property type="evidence" value="ECO:0007669"/>
    <property type="project" value="TreeGrafter"/>
</dbReference>
<evidence type="ECO:0000256" key="8">
    <source>
        <dbReference type="SAM" id="MobiDB-lite"/>
    </source>
</evidence>
<dbReference type="FunFam" id="3.40.50.300:FF:000447">
    <property type="entry name" value="helicase SKI2W isoform X2"/>
    <property type="match status" value="1"/>
</dbReference>
<dbReference type="InterPro" id="IPR011545">
    <property type="entry name" value="DEAD/DEAH_box_helicase_dom"/>
</dbReference>
<accession>A0AAD5Q9C7</accession>
<gene>
    <name evidence="11" type="ORF">P43SY_005352</name>
</gene>
<evidence type="ECO:0000313" key="11">
    <source>
        <dbReference type="EMBL" id="KAJ0407079.1"/>
    </source>
</evidence>
<dbReference type="InterPro" id="IPR012961">
    <property type="entry name" value="Ski2/MTR4_C"/>
</dbReference>
<keyword evidence="5" id="KW-0347">Helicase</keyword>
<evidence type="ECO:0000256" key="6">
    <source>
        <dbReference type="ARBA" id="ARBA00022840"/>
    </source>
</evidence>
<dbReference type="Pfam" id="PF21408">
    <property type="entry name" value="MTR4-like_stalk"/>
    <property type="match status" value="1"/>
</dbReference>
<sequence length="1519" mass="164587">MELDLDAFLADLSRLAADDAPRKDAPAALRQFAVRSASALAPERVHLVPMAAGDSDAAVSPFVLPPLPSPLADAVALDAELEAARSPAQLLPPALQLPADPMATLLTTGSRFLAQLPMAPPRLELAPRRQRMVLHPLDLEYEAVPRARGAAPIEGFSEAMKSQQEYAKQNIGKQPFAPGGNALTDDGPAVSGSASLASPLELTPEDAAVLSMATGTGTGTGTRTVPEADELRRLEIRATGLQSCLTLDDLVAAESEEAVALQQREARADDDAVGRNPSSLLKPYLEMVGDREQLQAVRHSVAAERASLAMEQTSTELQGGVVVLDELLQDLEDDEELAAMGIRLDDSDEDAATTNDKHDAEPTGAETQIASATSPADADAAAAADDDDAMPLEPEAEADLLLAADTPVKKTAAASATTALSEYASIQRVDVRNFHEKVPDMAITYPFELDTFQKECVLHLERHECVFVAAHTSAGKTVVAEYAIAMSQRHLTRTIYTSPIKALSNQKYRDFRAKFGANNVGLITGDVSLNPEASCLVMTTEILRSMLYRGADVIRDIEWVIFDEIHYINDSERGVVWEEVIIMLPEHVGMVFLSATTPNHLEFSDWIGRTKKKKIHVISTYQRPVPLQHYLYAGKELFRLYDAANGYNASAYGAAKAKLFPPADAASKTRGGGAAGGRGGGRGGGSSASTSQRSFGSNTGDQSDWTKLIQHLKDQTLLPVVVFAFSKRVCEESAQKLSKLDLSTPSERSEIHVFLESSIQRLQGSDRELPQVVTMKEMLKRGIGVHHGGLLPILKEMVEILFARGLVKVLFSTETFAMGVNMPARTVVFNGIRKHDGKSFRDLLPGEYTQMAGRAGRRGLDAVGTVIIACWGDVPEPTSLQTMLAGRATSLSSQFRLTYNMILNLLRVEVLTVEDMMKRSFSEFHTQKALASKRVPQLLRRAQQLVTIMSKKLNDEYPHLAQSGELDEMREFYDLRKQKRELEKRLVQWLLTHHPAGARSAIAPGRLVRINVKGLPSDHAALVVRTSTVHDSSGGGGGSSSAAQPMADAGVASTTLQVATGARAQHLFKTITVVCLCPDDFEPPSTSSDGGSKAASGNASGGRSADPGRLLPMGKKCAFDSDDRMMMMMRRGNSGGKRGGSRSAFESAGGGEDEDGASLLSNTTETLLGRRIAVLDVPETCIEAVSTLMVGSAGAPQINVRNLVATASKKELAAVVELLTTLETADESKDGELLAASRLFVDVVHELKVHDLETVTTFNAWQQRDSAVRTHRCFLASLASSSSSSSSSSSTIRVLRKVETICKLEAYIAHLRLELSNDSLSLFPDFQQRLRVLKRLGYLSEDGVVQVKGRVACEINTCEEIVLTEMIFENVLAHLEPEEIVAVLSALIFQEKTQSEPTLTPRLTEAKETVQRIAESLGVIQLEQHLDIDPAVYCKGALNFGLMEVVYEWARGTSFKEICQLTDVQEGSIVRCITRLDEVCREVRNAARVIGDPSLFRKMEVASEAIKRDVVFASSLYLA</sequence>
<comment type="caution">
    <text evidence="11">The sequence shown here is derived from an EMBL/GenBank/DDBJ whole genome shotgun (WGS) entry which is preliminary data.</text>
</comment>
<dbReference type="EMBL" id="JAKCXM010000025">
    <property type="protein sequence ID" value="KAJ0407079.1"/>
    <property type="molecule type" value="Genomic_DNA"/>
</dbReference>
<dbReference type="GO" id="GO:0016787">
    <property type="term" value="F:hydrolase activity"/>
    <property type="evidence" value="ECO:0007669"/>
    <property type="project" value="UniProtKB-KW"/>
</dbReference>
<feature type="domain" description="Helicase C-terminal" evidence="10">
    <location>
        <begin position="704"/>
        <end position="906"/>
    </location>
</feature>
<dbReference type="PROSITE" id="PS51192">
    <property type="entry name" value="HELICASE_ATP_BIND_1"/>
    <property type="match status" value="1"/>
</dbReference>
<dbReference type="InterPro" id="IPR016438">
    <property type="entry name" value="SKI2-like"/>
</dbReference>
<evidence type="ECO:0000256" key="2">
    <source>
        <dbReference type="ARBA" id="ARBA00022490"/>
    </source>
</evidence>
<feature type="compositionally biased region" description="Gly residues" evidence="8">
    <location>
        <begin position="670"/>
        <end position="686"/>
    </location>
</feature>
<dbReference type="SMART" id="SM00490">
    <property type="entry name" value="HELICc"/>
    <property type="match status" value="1"/>
</dbReference>
<protein>
    <recommendedName>
        <fullName evidence="13">DEAD/DEAH box RNA helicase</fullName>
    </recommendedName>
</protein>
<feature type="region of interest" description="Disordered" evidence="8">
    <location>
        <begin position="343"/>
        <end position="386"/>
    </location>
</feature>
<evidence type="ECO:0000256" key="1">
    <source>
        <dbReference type="ARBA" id="ARBA00004496"/>
    </source>
</evidence>
<dbReference type="GO" id="GO:0003724">
    <property type="term" value="F:RNA helicase activity"/>
    <property type="evidence" value="ECO:0007669"/>
    <property type="project" value="InterPro"/>
</dbReference>
<evidence type="ECO:0000259" key="10">
    <source>
        <dbReference type="PROSITE" id="PS51194"/>
    </source>
</evidence>
<proteinExistence type="predicted"/>
<dbReference type="FunFam" id="3.40.50.300:FF:000354">
    <property type="entry name" value="ATP-dependent RNA helicase SKI2"/>
    <property type="match status" value="1"/>
</dbReference>
<keyword evidence="3" id="KW-0547">Nucleotide-binding</keyword>
<feature type="region of interest" description="Disordered" evidence="8">
    <location>
        <begin position="1129"/>
        <end position="1157"/>
    </location>
</feature>
<feature type="compositionally biased region" description="Polar residues" evidence="8">
    <location>
        <begin position="690"/>
        <end position="700"/>
    </location>
</feature>
<feature type="compositionally biased region" description="Polar residues" evidence="8">
    <location>
        <begin position="365"/>
        <end position="374"/>
    </location>
</feature>
<dbReference type="Pfam" id="PF00270">
    <property type="entry name" value="DEAD"/>
    <property type="match status" value="1"/>
</dbReference>
<dbReference type="GO" id="GO:0005524">
    <property type="term" value="F:ATP binding"/>
    <property type="evidence" value="ECO:0007669"/>
    <property type="project" value="UniProtKB-KW"/>
</dbReference>
<feature type="region of interest" description="Disordered" evidence="8">
    <location>
        <begin position="1027"/>
        <end position="1046"/>
    </location>
</feature>
<evidence type="ECO:0000259" key="9">
    <source>
        <dbReference type="PROSITE" id="PS51192"/>
    </source>
</evidence>
<feature type="compositionally biased region" description="Low complexity" evidence="8">
    <location>
        <begin position="1085"/>
        <end position="1105"/>
    </location>
</feature>
<dbReference type="SMART" id="SM00487">
    <property type="entry name" value="DEXDc"/>
    <property type="match status" value="1"/>
</dbReference>
<comment type="subcellular location">
    <subcellularLocation>
        <location evidence="1">Cytoplasm</location>
    </subcellularLocation>
</comment>
<dbReference type="InterPro" id="IPR027417">
    <property type="entry name" value="P-loop_NTPase"/>
</dbReference>
<keyword evidence="12" id="KW-1185">Reference proteome</keyword>
<evidence type="ECO:0000256" key="5">
    <source>
        <dbReference type="ARBA" id="ARBA00022806"/>
    </source>
</evidence>
<dbReference type="Proteomes" id="UP001209570">
    <property type="component" value="Unassembled WGS sequence"/>
</dbReference>
<dbReference type="SMART" id="SM01142">
    <property type="entry name" value="DSHCT"/>
    <property type="match status" value="1"/>
</dbReference>
<organism evidence="11 12">
    <name type="scientific">Pythium insidiosum</name>
    <name type="common">Pythiosis disease agent</name>
    <dbReference type="NCBI Taxonomy" id="114742"/>
    <lineage>
        <taxon>Eukaryota</taxon>
        <taxon>Sar</taxon>
        <taxon>Stramenopiles</taxon>
        <taxon>Oomycota</taxon>
        <taxon>Peronosporomycetes</taxon>
        <taxon>Pythiales</taxon>
        <taxon>Pythiaceae</taxon>
        <taxon>Pythium</taxon>
    </lineage>
</organism>
<keyword evidence="4" id="KW-0378">Hydrolase</keyword>
<evidence type="ECO:0008006" key="13">
    <source>
        <dbReference type="Google" id="ProtNLM"/>
    </source>
</evidence>
<evidence type="ECO:0000256" key="3">
    <source>
        <dbReference type="ARBA" id="ARBA00022741"/>
    </source>
</evidence>
<dbReference type="Gene3D" id="3.40.50.300">
    <property type="entry name" value="P-loop containing nucleotide triphosphate hydrolases"/>
    <property type="match status" value="2"/>
</dbReference>
<dbReference type="InterPro" id="IPR014001">
    <property type="entry name" value="Helicase_ATP-bd"/>
</dbReference>
<dbReference type="Pfam" id="PF08148">
    <property type="entry name" value="DSHCT"/>
    <property type="match status" value="1"/>
</dbReference>
<name>A0AAD5Q9C7_PYTIN</name>
<keyword evidence="6" id="KW-0067">ATP-binding</keyword>
<dbReference type="InterPro" id="IPR050699">
    <property type="entry name" value="RNA-DNA_Helicase"/>
</dbReference>
<reference evidence="11" key="1">
    <citation type="submission" date="2021-12" db="EMBL/GenBank/DDBJ databases">
        <title>Prjna785345.</title>
        <authorList>
            <person name="Rujirawat T."/>
            <person name="Krajaejun T."/>
        </authorList>
    </citation>
    <scope>NUCLEOTIDE SEQUENCE</scope>
    <source>
        <strain evidence="11">Pi057C3</strain>
    </source>
</reference>
<dbReference type="PIRSF" id="PIRSF005198">
    <property type="entry name" value="Antiviral_helicase_SKI2"/>
    <property type="match status" value="1"/>
</dbReference>
<evidence type="ECO:0000313" key="12">
    <source>
        <dbReference type="Proteomes" id="UP001209570"/>
    </source>
</evidence>
<feature type="region of interest" description="Disordered" evidence="8">
    <location>
        <begin position="1083"/>
        <end position="1114"/>
    </location>
</feature>
<dbReference type="FunFam" id="1.10.3380.30:FF:000011">
    <property type="entry name" value="DEAD/DEAH box RNA helicase"/>
    <property type="match status" value="1"/>
</dbReference>
<dbReference type="PANTHER" id="PTHR12131">
    <property type="entry name" value="ATP-DEPENDENT RNA AND DNA HELICASE"/>
    <property type="match status" value="1"/>
</dbReference>
<dbReference type="PANTHER" id="PTHR12131:SF1">
    <property type="entry name" value="ATP-DEPENDENT RNA HELICASE SUPV3L1, MITOCHONDRIAL-RELATED"/>
    <property type="match status" value="1"/>
</dbReference>
<dbReference type="SUPFAM" id="SSF52540">
    <property type="entry name" value="P-loop containing nucleoside triphosphate hydrolases"/>
    <property type="match status" value="1"/>
</dbReference>
<dbReference type="Pfam" id="PF00271">
    <property type="entry name" value="Helicase_C"/>
    <property type="match status" value="1"/>
</dbReference>
<dbReference type="Gene3D" id="1.10.3380.30">
    <property type="match status" value="2"/>
</dbReference>
<dbReference type="FunFam" id="1.10.3380.30:FF:000001">
    <property type="entry name" value="Ski2 ATP-dependent RNA helicase"/>
    <property type="match status" value="1"/>
</dbReference>
<dbReference type="PROSITE" id="PS51194">
    <property type="entry name" value="HELICASE_CTER"/>
    <property type="match status" value="1"/>
</dbReference>
<dbReference type="GO" id="GO:0003723">
    <property type="term" value="F:RNA binding"/>
    <property type="evidence" value="ECO:0007669"/>
    <property type="project" value="UniProtKB-KW"/>
</dbReference>
<dbReference type="GO" id="GO:0070478">
    <property type="term" value="P:nuclear-transcribed mRNA catabolic process, 3'-5' exonucleolytic nonsense-mediated decay"/>
    <property type="evidence" value="ECO:0007669"/>
    <property type="project" value="TreeGrafter"/>
</dbReference>
<feature type="domain" description="Helicase ATP-binding" evidence="9">
    <location>
        <begin position="457"/>
        <end position="615"/>
    </location>
</feature>
<evidence type="ECO:0000256" key="7">
    <source>
        <dbReference type="ARBA" id="ARBA00022884"/>
    </source>
</evidence>
<dbReference type="InterPro" id="IPR048392">
    <property type="entry name" value="MTR4-like_stalk"/>
</dbReference>
<feature type="region of interest" description="Disordered" evidence="8">
    <location>
        <begin position="666"/>
        <end position="700"/>
    </location>
</feature>